<dbReference type="Pfam" id="PF16193">
    <property type="entry name" value="AAA_assoc_2"/>
    <property type="match status" value="1"/>
</dbReference>
<organism evidence="6 7">
    <name type="scientific">Helicobacter trogontum</name>
    <dbReference type="NCBI Taxonomy" id="50960"/>
    <lineage>
        <taxon>Bacteria</taxon>
        <taxon>Pseudomonadati</taxon>
        <taxon>Campylobacterota</taxon>
        <taxon>Epsilonproteobacteria</taxon>
        <taxon>Campylobacterales</taxon>
        <taxon>Helicobacteraceae</taxon>
        <taxon>Helicobacter</taxon>
    </lineage>
</organism>
<evidence type="ECO:0000313" key="7">
    <source>
        <dbReference type="Proteomes" id="UP000029878"/>
    </source>
</evidence>
<dbReference type="Pfam" id="PF12002">
    <property type="entry name" value="MgsA_C"/>
    <property type="match status" value="1"/>
</dbReference>
<dbReference type="CDD" id="cd00009">
    <property type="entry name" value="AAA"/>
    <property type="match status" value="1"/>
</dbReference>
<dbReference type="EMBL" id="JRPL02000022">
    <property type="protein sequence ID" value="TLD82369.1"/>
    <property type="molecule type" value="Genomic_DNA"/>
</dbReference>
<dbReference type="PANTHER" id="PTHR13779:SF7">
    <property type="entry name" value="ATPASE WRNIP1"/>
    <property type="match status" value="1"/>
</dbReference>
<dbReference type="Gene3D" id="1.20.272.10">
    <property type="match status" value="1"/>
</dbReference>
<dbReference type="RefSeq" id="WP_034345835.1">
    <property type="nucleotide sequence ID" value="NZ_FZNG01000025.1"/>
</dbReference>
<keyword evidence="4" id="KW-0067">ATP-binding</keyword>
<evidence type="ECO:0000259" key="5">
    <source>
        <dbReference type="SMART" id="SM00382"/>
    </source>
</evidence>
<evidence type="ECO:0000256" key="2">
    <source>
        <dbReference type="ARBA" id="ARBA00020776"/>
    </source>
</evidence>
<dbReference type="PANTHER" id="PTHR13779">
    <property type="entry name" value="WERNER HELICASE-INTERACTING PROTEIN 1 FAMILY MEMBER"/>
    <property type="match status" value="1"/>
</dbReference>
<protein>
    <recommendedName>
        <fullName evidence="2">Replication-associated recombination protein A</fullName>
    </recommendedName>
</protein>
<dbReference type="GO" id="GO:0017116">
    <property type="term" value="F:single-stranded DNA helicase activity"/>
    <property type="evidence" value="ECO:0007669"/>
    <property type="project" value="TreeGrafter"/>
</dbReference>
<dbReference type="GO" id="GO:0006261">
    <property type="term" value="P:DNA-templated DNA replication"/>
    <property type="evidence" value="ECO:0007669"/>
    <property type="project" value="TreeGrafter"/>
</dbReference>
<dbReference type="InterPro" id="IPR051314">
    <property type="entry name" value="AAA_ATPase_RarA/MGS1/WRNIP1"/>
</dbReference>
<dbReference type="InterPro" id="IPR032423">
    <property type="entry name" value="AAA_assoc_2"/>
</dbReference>
<dbReference type="Gene3D" id="3.40.50.300">
    <property type="entry name" value="P-loop containing nucleotide triphosphate hydrolases"/>
    <property type="match status" value="1"/>
</dbReference>
<dbReference type="InterPro" id="IPR003593">
    <property type="entry name" value="AAA+_ATPase"/>
</dbReference>
<dbReference type="GO" id="GO:0000731">
    <property type="term" value="P:DNA synthesis involved in DNA repair"/>
    <property type="evidence" value="ECO:0007669"/>
    <property type="project" value="TreeGrafter"/>
</dbReference>
<dbReference type="Pfam" id="PF05496">
    <property type="entry name" value="RuvB_N"/>
    <property type="match status" value="1"/>
</dbReference>
<feature type="domain" description="AAA+ ATPase" evidence="5">
    <location>
        <begin position="42"/>
        <end position="154"/>
    </location>
</feature>
<dbReference type="OrthoDB" id="9778364at2"/>
<evidence type="ECO:0000256" key="3">
    <source>
        <dbReference type="ARBA" id="ARBA00022741"/>
    </source>
</evidence>
<dbReference type="InterPro" id="IPR008921">
    <property type="entry name" value="DNA_pol3_clamp-load_cplx_C"/>
</dbReference>
<dbReference type="SUPFAM" id="SSF48019">
    <property type="entry name" value="post-AAA+ oligomerization domain-like"/>
    <property type="match status" value="1"/>
</dbReference>
<reference evidence="6 7" key="1">
    <citation type="journal article" date="2014" name="Genome Announc.">
        <title>Draft genome sequences of eight enterohepatic helicobacter species isolated from both laboratory and wild rodents.</title>
        <authorList>
            <person name="Sheh A."/>
            <person name="Shen Z."/>
            <person name="Fox J.G."/>
        </authorList>
    </citation>
    <scope>NUCLEOTIDE SEQUENCE [LARGE SCALE GENOMIC DNA]</scope>
    <source>
        <strain evidence="6 7">ATCC 700114</strain>
    </source>
</reference>
<dbReference type="FunFam" id="1.20.272.10:FF:000001">
    <property type="entry name" value="Putative AAA family ATPase"/>
    <property type="match status" value="1"/>
</dbReference>
<dbReference type="InterPro" id="IPR021886">
    <property type="entry name" value="MgsA_C"/>
</dbReference>
<dbReference type="Proteomes" id="UP000029878">
    <property type="component" value="Unassembled WGS sequence"/>
</dbReference>
<dbReference type="SUPFAM" id="SSF52540">
    <property type="entry name" value="P-loop containing nucleoside triphosphate hydrolases"/>
    <property type="match status" value="1"/>
</dbReference>
<comment type="caution">
    <text evidence="6">The sequence shown here is derived from an EMBL/GenBank/DDBJ whole genome shotgun (WGS) entry which is preliminary data.</text>
</comment>
<dbReference type="GO" id="GO:0006310">
    <property type="term" value="P:DNA recombination"/>
    <property type="evidence" value="ECO:0007669"/>
    <property type="project" value="InterPro"/>
</dbReference>
<name>A0A4U8S8U9_9HELI</name>
<dbReference type="AlphaFoldDB" id="A0A4U8S8U9"/>
<comment type="function">
    <text evidence="1">DNA-dependent ATPase that plays important roles in cellular responses to stalled DNA replication processes.</text>
</comment>
<dbReference type="GO" id="GO:0008047">
    <property type="term" value="F:enzyme activator activity"/>
    <property type="evidence" value="ECO:0007669"/>
    <property type="project" value="TreeGrafter"/>
</dbReference>
<sequence length="402" mass="45294">MRNLAYKFRPTTLENFIGQQHLLGQNAPLRIIIEKNIQDSNMLPNLLFFGPPGSGKTSLAHIIATLSKKTFLSFNATNFKLETLKKELSTYEHTINKPLLFIDEVHRLNIAQQEFLLPILEKGQATFIGASTENPFFTLSAALRSRSFLFELKALQTNDFEELYERVLKAYPPIHSFDSIKSWLLSHHNGDCRAFLNLLDIALDIDSKQEVSISMLECLVQNAQGVKSQNTHYDYISALIKSIRGSDENAALYYLACLIQAGENPEFIARRLVILASEDIGNANPNALNLSVSTMQAVSKIGYPEARIVLSQCVIYLACSPKSNTAYTAINQALDDTKLRLESVPSYLKTNAKGYKYPHDFGGFVKQIYHHGKKYVFLKNIGFEKTLQEWLAKIRSSSTSKK</sequence>
<dbReference type="GO" id="GO:0003677">
    <property type="term" value="F:DNA binding"/>
    <property type="evidence" value="ECO:0007669"/>
    <property type="project" value="InterPro"/>
</dbReference>
<dbReference type="Gene3D" id="1.10.3710.10">
    <property type="entry name" value="DNA polymerase III clamp loader subunits, C-terminal domain"/>
    <property type="match status" value="1"/>
</dbReference>
<accession>A0A4U8S8U9</accession>
<proteinExistence type="predicted"/>
<dbReference type="InterPro" id="IPR027417">
    <property type="entry name" value="P-loop_NTPase"/>
</dbReference>
<keyword evidence="3" id="KW-0547">Nucleotide-binding</keyword>
<dbReference type="GO" id="GO:0009378">
    <property type="term" value="F:four-way junction helicase activity"/>
    <property type="evidence" value="ECO:0007669"/>
    <property type="project" value="InterPro"/>
</dbReference>
<dbReference type="InterPro" id="IPR008824">
    <property type="entry name" value="RuvB-like_N"/>
</dbReference>
<dbReference type="SMART" id="SM00382">
    <property type="entry name" value="AAA"/>
    <property type="match status" value="1"/>
</dbReference>
<dbReference type="GO" id="GO:0005524">
    <property type="term" value="F:ATP binding"/>
    <property type="evidence" value="ECO:0007669"/>
    <property type="project" value="UniProtKB-KW"/>
</dbReference>
<evidence type="ECO:0000313" key="6">
    <source>
        <dbReference type="EMBL" id="TLD82369.1"/>
    </source>
</evidence>
<evidence type="ECO:0000256" key="1">
    <source>
        <dbReference type="ARBA" id="ARBA00002393"/>
    </source>
</evidence>
<gene>
    <name evidence="6" type="ORF">LS81_008240</name>
</gene>
<evidence type="ECO:0000256" key="4">
    <source>
        <dbReference type="ARBA" id="ARBA00022840"/>
    </source>
</evidence>